<dbReference type="Gene3D" id="1.10.1130.20">
    <property type="match status" value="1"/>
</dbReference>
<dbReference type="SUPFAM" id="SSF48695">
    <property type="entry name" value="Multiheme cytochromes"/>
    <property type="match status" value="1"/>
</dbReference>
<dbReference type="InterPro" id="IPR036280">
    <property type="entry name" value="Multihaem_cyt_sf"/>
</dbReference>
<protein>
    <submittedName>
        <fullName evidence="2">Uncharacterized protein</fullName>
    </submittedName>
</protein>
<evidence type="ECO:0000313" key="2">
    <source>
        <dbReference type="EMBL" id="RWX48498.1"/>
    </source>
</evidence>
<dbReference type="EMBL" id="MTKP01000142">
    <property type="protein sequence ID" value="RWX48498.1"/>
    <property type="molecule type" value="Genomic_DNA"/>
</dbReference>
<dbReference type="AlphaFoldDB" id="A0A444J5Z1"/>
<gene>
    <name evidence="2" type="ORF">VT98_11422</name>
</gene>
<reference evidence="2 3" key="1">
    <citation type="submission" date="2017-01" db="EMBL/GenBank/DDBJ databases">
        <title>The cable genome- insights into the physiology and evolution of filamentous bacteria capable of sulfide oxidation via long distance electron transfer.</title>
        <authorList>
            <person name="Schreiber L."/>
            <person name="Bjerg J.T."/>
            <person name="Boggild A."/>
            <person name="Van De Vossenberg J."/>
            <person name="Meysman F."/>
            <person name="Nielsen L.P."/>
            <person name="Schramm A."/>
            <person name="Kjeldsen K.U."/>
        </authorList>
    </citation>
    <scope>NUCLEOTIDE SEQUENCE [LARGE SCALE GENOMIC DNA]</scope>
    <source>
        <strain evidence="2">A1</strain>
    </source>
</reference>
<keyword evidence="1" id="KW-0812">Transmembrane</keyword>
<sequence length="116" mass="13814">MLRQSCRSRAERLLLDFIPMAEKKKNLLVYHVFFILICGGLFYFLWSAPPETTPRMPRDKNHEQFMDMDRKQAEGFCLECHGAEKIKPLSEKHPQPYRCLFCHKRVDQIRQLETGE</sequence>
<feature type="transmembrane region" description="Helical" evidence="1">
    <location>
        <begin position="27"/>
        <end position="46"/>
    </location>
</feature>
<keyword evidence="1" id="KW-0472">Membrane</keyword>
<name>A0A444J5Z1_9BACT</name>
<evidence type="ECO:0000256" key="1">
    <source>
        <dbReference type="SAM" id="Phobius"/>
    </source>
</evidence>
<keyword evidence="1" id="KW-1133">Transmembrane helix</keyword>
<proteinExistence type="predicted"/>
<keyword evidence="3" id="KW-1185">Reference proteome</keyword>
<organism evidence="2 3">
    <name type="scientific">Candidatus Electrothrix communis</name>
    <dbReference type="NCBI Taxonomy" id="1859133"/>
    <lineage>
        <taxon>Bacteria</taxon>
        <taxon>Pseudomonadati</taxon>
        <taxon>Thermodesulfobacteriota</taxon>
        <taxon>Desulfobulbia</taxon>
        <taxon>Desulfobulbales</taxon>
        <taxon>Desulfobulbaceae</taxon>
        <taxon>Candidatus Electrothrix</taxon>
    </lineage>
</organism>
<dbReference type="Proteomes" id="UP000288086">
    <property type="component" value="Unassembled WGS sequence"/>
</dbReference>
<evidence type="ECO:0000313" key="3">
    <source>
        <dbReference type="Proteomes" id="UP000288086"/>
    </source>
</evidence>
<accession>A0A444J5Z1</accession>
<comment type="caution">
    <text evidence="2">The sequence shown here is derived from an EMBL/GenBank/DDBJ whole genome shotgun (WGS) entry which is preliminary data.</text>
</comment>